<evidence type="ECO:0000313" key="7">
    <source>
        <dbReference type="Proteomes" id="UP000298061"/>
    </source>
</evidence>
<dbReference type="GO" id="GO:0003677">
    <property type="term" value="F:DNA binding"/>
    <property type="evidence" value="ECO:0007669"/>
    <property type="project" value="TreeGrafter"/>
</dbReference>
<keyword evidence="3" id="KW-0808">Transferase</keyword>
<dbReference type="InterPro" id="IPR050390">
    <property type="entry name" value="C5-Methyltransferase"/>
</dbReference>
<sequence length="1287" mass="143330">MDHGRLYQKDNPDLIGQYGDGLKIGINALMREDASVFDENVWLFGYRRNSLTFNKKTSKRVVDGVLVQVYNISWDSVGLDRFLFLRPPTEHISEDGREWSQGCILLDQRLQSKIYVKGIFIRKEDDDTTGLVYGVNIAGDIAMSRDRSALEDRRAAAKAIYAIWEPLILSSANARSRYADLLLDHERSLDVEGIERHISLNCSKLLFEELRERHGQDAFFFYAQETTEERRIIEKNLKKKPFLLMKIFYNALRRHNTILSSAEAHEIAFRALNAFELDENGSPAVRHTMHCLRALLHLDPITQRLAKSISFKSGHFEILEISIRGEQVDLSANLLKSEYVHKKQGYSSCLVARESLESSEKPCDCYSLLIANRLTNELRLTQTVKDDLTAQQRNLIEQMPRNFLIEDQDIGGHNPSSDCRVIRWSTREHIPKEIGFIVAIAEHAFDAAPKADLIHKLDQHPPEGFNDEVDPRNGQPLLIDAKDASLSLGDVELRAGRRHAIQVRIDSKIAIWSVPFSFTVPPATPCGVDIETLPSGHVRVRWNEAAGAASYSLHLIDTDGETIQQLDDLRDCQWEGVVGDVVLSAVRLDSFAHDGHKCLVSAEASVNVREPKCSHGCTKHQFQPEPQSEIPISQPRFVGRVSPPSSAPNSPLRDVGLGNDRTLGADRVVSGIERSPYGGVSPTPGPFFGAEPALDVRQDDDSDIYAPHPPDGMFGFDDGTDDDELLDEGNNFNVPAFNIFNPDLNRGLEGHTVNPVDNVIDDSLDFTVGKAYRLLVHGSRQVLKIHEVISNPGAAAYIHAVRYLWASDYFKDIYGVHQALDEEELILLIENPTARVRVDEVDCCRILRSEIKAESLEGIEINVRHGALPTDDLNSVPGAPKMYACRWALTSSTKTNTVKLMEFSGHPEFDPRLASPEVFDGPKPALAADATFVDLFAGCGGVAHGFNSAGFRILAAVEEQPHAATSWQSVANDVIQGQQLKELQHLKVIGRVIDTLHPAYIVMDISSSILNSRYRRQCQTMELDLLSRKYSLTYRYLTPADYGIATDCGRWILTAAVSGLRLPDWPVLTHGDVNDGLKPFITICDAIQDLEWRNPRQPANASYEGRGVYCSNTNANNQIPPSPYAASLGAGIQDMVTHHTTGLAAVGEKNIPDYDKPCQTLLAQRSEGQPCHHPRHPNEFLTPRELARIVSFPDSHLFAGPIADQYKQIAGAIPPLLVKAVALKLRQVLLEIYPELNFAPVTGEDENPVLPAEPTVGEKRPKSEGREDRVDDAATRPRKRVKVEVEG</sequence>
<keyword evidence="7" id="KW-1185">Reference proteome</keyword>
<dbReference type="GO" id="GO:0044027">
    <property type="term" value="P:negative regulation of gene expression via chromosomal CpG island methylation"/>
    <property type="evidence" value="ECO:0007669"/>
    <property type="project" value="TreeGrafter"/>
</dbReference>
<protein>
    <recommendedName>
        <fullName evidence="1">DNA (cytosine-5-)-methyltransferase</fullName>
        <ecNumber evidence="1">2.1.1.37</ecNumber>
    </recommendedName>
</protein>
<dbReference type="PANTHER" id="PTHR10629:SF52">
    <property type="entry name" value="DNA (CYTOSINE-5)-METHYLTRANSFERASE 1"/>
    <property type="match status" value="1"/>
</dbReference>
<dbReference type="EMBL" id="SFCI01000291">
    <property type="protein sequence ID" value="TFY80765.1"/>
    <property type="molecule type" value="Genomic_DNA"/>
</dbReference>
<name>A0A4Z0A249_9AGAM</name>
<evidence type="ECO:0000256" key="2">
    <source>
        <dbReference type="ARBA" id="ARBA00022603"/>
    </source>
</evidence>
<dbReference type="InterPro" id="IPR001525">
    <property type="entry name" value="C5_MeTfrase"/>
</dbReference>
<dbReference type="GO" id="GO:0005634">
    <property type="term" value="C:nucleus"/>
    <property type="evidence" value="ECO:0007669"/>
    <property type="project" value="TreeGrafter"/>
</dbReference>
<keyword evidence="2" id="KW-0489">Methyltransferase</keyword>
<dbReference type="GO" id="GO:0032259">
    <property type="term" value="P:methylation"/>
    <property type="evidence" value="ECO:0007669"/>
    <property type="project" value="UniProtKB-KW"/>
</dbReference>
<gene>
    <name evidence="6" type="ORF">EWM64_g3247</name>
</gene>
<evidence type="ECO:0000256" key="3">
    <source>
        <dbReference type="ARBA" id="ARBA00022679"/>
    </source>
</evidence>
<dbReference type="EC" id="2.1.1.37" evidence="1"/>
<dbReference type="Gene3D" id="3.90.120.10">
    <property type="entry name" value="DNA Methylase, subunit A, domain 2"/>
    <property type="match status" value="1"/>
</dbReference>
<dbReference type="OrthoDB" id="5376140at2759"/>
<accession>A0A4Z0A249</accession>
<keyword evidence="4" id="KW-0949">S-adenosyl-L-methionine</keyword>
<dbReference type="Gene3D" id="3.40.50.150">
    <property type="entry name" value="Vaccinia Virus protein VP39"/>
    <property type="match status" value="2"/>
</dbReference>
<dbReference type="SUPFAM" id="SSF53335">
    <property type="entry name" value="S-adenosyl-L-methionine-dependent methyltransferases"/>
    <property type="match status" value="1"/>
</dbReference>
<reference evidence="6 7" key="1">
    <citation type="submission" date="2019-02" db="EMBL/GenBank/DDBJ databases">
        <title>Genome sequencing of the rare red list fungi Hericium alpestre (H. flagellum).</title>
        <authorList>
            <person name="Buettner E."/>
            <person name="Kellner H."/>
        </authorList>
    </citation>
    <scope>NUCLEOTIDE SEQUENCE [LARGE SCALE GENOMIC DNA]</scope>
    <source>
        <strain evidence="6 7">DSM 108284</strain>
    </source>
</reference>
<proteinExistence type="predicted"/>
<evidence type="ECO:0000313" key="6">
    <source>
        <dbReference type="EMBL" id="TFY80765.1"/>
    </source>
</evidence>
<feature type="region of interest" description="Disordered" evidence="5">
    <location>
        <begin position="641"/>
        <end position="660"/>
    </location>
</feature>
<dbReference type="Proteomes" id="UP000298061">
    <property type="component" value="Unassembled WGS sequence"/>
</dbReference>
<organism evidence="6 7">
    <name type="scientific">Hericium alpestre</name>
    <dbReference type="NCBI Taxonomy" id="135208"/>
    <lineage>
        <taxon>Eukaryota</taxon>
        <taxon>Fungi</taxon>
        <taxon>Dikarya</taxon>
        <taxon>Basidiomycota</taxon>
        <taxon>Agaricomycotina</taxon>
        <taxon>Agaricomycetes</taxon>
        <taxon>Russulales</taxon>
        <taxon>Hericiaceae</taxon>
        <taxon>Hericium</taxon>
    </lineage>
</organism>
<evidence type="ECO:0000256" key="4">
    <source>
        <dbReference type="ARBA" id="ARBA00022691"/>
    </source>
</evidence>
<feature type="compositionally biased region" description="Basic and acidic residues" evidence="5">
    <location>
        <begin position="1256"/>
        <end position="1275"/>
    </location>
</feature>
<dbReference type="Pfam" id="PF00145">
    <property type="entry name" value="DNA_methylase"/>
    <property type="match status" value="2"/>
</dbReference>
<evidence type="ECO:0000256" key="1">
    <source>
        <dbReference type="ARBA" id="ARBA00011975"/>
    </source>
</evidence>
<dbReference type="PANTHER" id="PTHR10629">
    <property type="entry name" value="CYTOSINE-SPECIFIC METHYLTRANSFERASE"/>
    <property type="match status" value="1"/>
</dbReference>
<dbReference type="GO" id="GO:0003886">
    <property type="term" value="F:DNA (cytosine-5-)-methyltransferase activity"/>
    <property type="evidence" value="ECO:0007669"/>
    <property type="project" value="UniProtKB-EC"/>
</dbReference>
<comment type="caution">
    <text evidence="6">The sequence shown here is derived from an EMBL/GenBank/DDBJ whole genome shotgun (WGS) entry which is preliminary data.</text>
</comment>
<dbReference type="STRING" id="135208.A0A4Z0A249"/>
<dbReference type="InterPro" id="IPR029063">
    <property type="entry name" value="SAM-dependent_MTases_sf"/>
</dbReference>
<evidence type="ECO:0000256" key="5">
    <source>
        <dbReference type="SAM" id="MobiDB-lite"/>
    </source>
</evidence>
<feature type="region of interest" description="Disordered" evidence="5">
    <location>
        <begin position="1243"/>
        <end position="1287"/>
    </location>
</feature>